<gene>
    <name evidence="2" type="ORF">GGQ63_001520</name>
</gene>
<feature type="transmembrane region" description="Helical" evidence="1">
    <location>
        <begin position="35"/>
        <end position="55"/>
    </location>
</feature>
<keyword evidence="1" id="KW-1133">Transmembrane helix</keyword>
<accession>A0A7W9CVU2</accession>
<keyword evidence="3" id="KW-1185">Reference proteome</keyword>
<evidence type="ECO:0000313" key="3">
    <source>
        <dbReference type="Proteomes" id="UP000523821"/>
    </source>
</evidence>
<sequence length="73" mass="7301">MKHPSTAPAMRPIRVEPVARDCAPRDARRTRPAGTAAELLAVAAVIAAALIGVVATSEGAFGLIARLGAALGG</sequence>
<reference evidence="2 3" key="1">
    <citation type="submission" date="2020-08" db="EMBL/GenBank/DDBJ databases">
        <title>Genomic Encyclopedia of Type Strains, Phase IV (KMG-IV): sequencing the most valuable type-strain genomes for metagenomic binning, comparative biology and taxonomic classification.</title>
        <authorList>
            <person name="Goeker M."/>
        </authorList>
    </citation>
    <scope>NUCLEOTIDE SEQUENCE [LARGE SCALE GENOMIC DNA]</scope>
    <source>
        <strain evidence="2 3">DSM 16268</strain>
    </source>
</reference>
<protein>
    <submittedName>
        <fullName evidence="2">Uncharacterized protein</fullName>
    </submittedName>
</protein>
<keyword evidence="1" id="KW-0812">Transmembrane</keyword>
<dbReference type="Proteomes" id="UP000523821">
    <property type="component" value="Unassembled WGS sequence"/>
</dbReference>
<dbReference type="RefSeq" id="WP_183854288.1">
    <property type="nucleotide sequence ID" value="NZ_JACHOO010000003.1"/>
</dbReference>
<organism evidence="2 3">
    <name type="scientific">Prosthecomicrobium pneumaticum</name>
    <dbReference type="NCBI Taxonomy" id="81895"/>
    <lineage>
        <taxon>Bacteria</taxon>
        <taxon>Pseudomonadati</taxon>
        <taxon>Pseudomonadota</taxon>
        <taxon>Alphaproteobacteria</taxon>
        <taxon>Hyphomicrobiales</taxon>
        <taxon>Kaistiaceae</taxon>
        <taxon>Prosthecomicrobium</taxon>
    </lineage>
</organism>
<name>A0A7W9CVU2_9HYPH</name>
<evidence type="ECO:0000256" key="1">
    <source>
        <dbReference type="SAM" id="Phobius"/>
    </source>
</evidence>
<proteinExistence type="predicted"/>
<comment type="caution">
    <text evidence="2">The sequence shown here is derived from an EMBL/GenBank/DDBJ whole genome shotgun (WGS) entry which is preliminary data.</text>
</comment>
<dbReference type="EMBL" id="JACHOO010000003">
    <property type="protein sequence ID" value="MBB5752466.1"/>
    <property type="molecule type" value="Genomic_DNA"/>
</dbReference>
<dbReference type="AlphaFoldDB" id="A0A7W9CVU2"/>
<keyword evidence="1" id="KW-0472">Membrane</keyword>
<evidence type="ECO:0000313" key="2">
    <source>
        <dbReference type="EMBL" id="MBB5752466.1"/>
    </source>
</evidence>